<accession>A0A2S6BWU8</accession>
<comment type="caution">
    <text evidence="2">The sequence shown here is derived from an EMBL/GenBank/DDBJ whole genome shotgun (WGS) entry which is preliminary data.</text>
</comment>
<dbReference type="EMBL" id="PNEN01001730">
    <property type="protein sequence ID" value="PPJ51955.1"/>
    <property type="molecule type" value="Genomic_DNA"/>
</dbReference>
<dbReference type="AlphaFoldDB" id="A0A2S6BWU8"/>
<feature type="region of interest" description="Disordered" evidence="1">
    <location>
        <begin position="98"/>
        <end position="126"/>
    </location>
</feature>
<feature type="compositionally biased region" description="Acidic residues" evidence="1">
    <location>
        <begin position="98"/>
        <end position="114"/>
    </location>
</feature>
<proteinExistence type="predicted"/>
<gene>
    <name evidence="2" type="ORF">CBER1_11785</name>
</gene>
<name>A0A2S6BWU8_9PEZI</name>
<feature type="region of interest" description="Disordered" evidence="1">
    <location>
        <begin position="172"/>
        <end position="208"/>
    </location>
</feature>
<evidence type="ECO:0000313" key="3">
    <source>
        <dbReference type="Proteomes" id="UP000237631"/>
    </source>
</evidence>
<dbReference type="Proteomes" id="UP000237631">
    <property type="component" value="Unassembled WGS sequence"/>
</dbReference>
<protein>
    <submittedName>
        <fullName evidence="2">Uncharacterized protein</fullName>
    </submittedName>
</protein>
<feature type="compositionally biased region" description="Polar residues" evidence="1">
    <location>
        <begin position="177"/>
        <end position="186"/>
    </location>
</feature>
<sequence>MASTTTSPPPAQNSVIVLLAVRIPSGTRPCTWCHVTKPTSTFWTGKVLPDGWGNLNKTCDLCNPSAESLVQRWKIAQQRYLEAFGERRDLVRNVEGDIGEGGEGCDEENEEEIMETSRNGSISEGDIFEEYDRRGEIVERISPKPGDNANSSESGLDVSAVLRRDQQGLSLRDISETDLTSKSYTSPAVEGSQRRSTLPGCWDPESRDSLFGEEDVRVSSFGGHMDTLLQRARRELDEAIARAKQDP</sequence>
<keyword evidence="3" id="KW-1185">Reference proteome</keyword>
<dbReference type="OrthoDB" id="10300899at2759"/>
<reference evidence="3" key="1">
    <citation type="journal article" date="2017" name="bioRxiv">
        <title>Conservation of a gene cluster reveals novel cercosporin biosynthetic mechanisms and extends production to the genus Colletotrichum.</title>
        <authorList>
            <person name="de Jonge R."/>
            <person name="Ebert M.K."/>
            <person name="Huitt-Roehl C.R."/>
            <person name="Pal P."/>
            <person name="Suttle J.C."/>
            <person name="Spanner R.E."/>
            <person name="Neubauer J.D."/>
            <person name="Jurick W.M.II."/>
            <person name="Stott K.A."/>
            <person name="Secor G.A."/>
            <person name="Thomma B.P.H.J."/>
            <person name="Van de Peer Y."/>
            <person name="Townsend C.A."/>
            <person name="Bolton M.D."/>
        </authorList>
    </citation>
    <scope>NUCLEOTIDE SEQUENCE [LARGE SCALE GENOMIC DNA]</scope>
    <source>
        <strain evidence="3">CBS538.71</strain>
    </source>
</reference>
<evidence type="ECO:0000313" key="2">
    <source>
        <dbReference type="EMBL" id="PPJ51955.1"/>
    </source>
</evidence>
<evidence type="ECO:0000256" key="1">
    <source>
        <dbReference type="SAM" id="MobiDB-lite"/>
    </source>
</evidence>
<organism evidence="2 3">
    <name type="scientific">Cercospora berteroae</name>
    <dbReference type="NCBI Taxonomy" id="357750"/>
    <lineage>
        <taxon>Eukaryota</taxon>
        <taxon>Fungi</taxon>
        <taxon>Dikarya</taxon>
        <taxon>Ascomycota</taxon>
        <taxon>Pezizomycotina</taxon>
        <taxon>Dothideomycetes</taxon>
        <taxon>Dothideomycetidae</taxon>
        <taxon>Mycosphaerellales</taxon>
        <taxon>Mycosphaerellaceae</taxon>
        <taxon>Cercospora</taxon>
    </lineage>
</organism>